<dbReference type="PROSITE" id="PS50928">
    <property type="entry name" value="ABC_TM1"/>
    <property type="match status" value="1"/>
</dbReference>
<dbReference type="Pfam" id="PF12911">
    <property type="entry name" value="OppC_N"/>
    <property type="match status" value="1"/>
</dbReference>
<dbReference type="InterPro" id="IPR025966">
    <property type="entry name" value="OppC_N"/>
</dbReference>
<keyword evidence="2 5" id="KW-0812">Transmembrane</keyword>
<dbReference type="EMBL" id="CADCWN010000194">
    <property type="protein sequence ID" value="CAA9575531.1"/>
    <property type="molecule type" value="Genomic_DNA"/>
</dbReference>
<evidence type="ECO:0000313" key="7">
    <source>
        <dbReference type="EMBL" id="CAA9575531.1"/>
    </source>
</evidence>
<name>A0A6J4VF75_9BACT</name>
<accession>A0A6J4VF75</accession>
<dbReference type="Pfam" id="PF00528">
    <property type="entry name" value="BPD_transp_1"/>
    <property type="match status" value="1"/>
</dbReference>
<feature type="transmembrane region" description="Helical" evidence="5">
    <location>
        <begin position="207"/>
        <end position="232"/>
    </location>
</feature>
<feature type="transmembrane region" description="Helical" evidence="5">
    <location>
        <begin position="332"/>
        <end position="357"/>
    </location>
</feature>
<organism evidence="7">
    <name type="scientific">uncultured Thermomicrobiales bacterium</name>
    <dbReference type="NCBI Taxonomy" id="1645740"/>
    <lineage>
        <taxon>Bacteria</taxon>
        <taxon>Pseudomonadati</taxon>
        <taxon>Thermomicrobiota</taxon>
        <taxon>Thermomicrobia</taxon>
        <taxon>Thermomicrobiales</taxon>
        <taxon>environmental samples</taxon>
    </lineage>
</organism>
<dbReference type="InterPro" id="IPR035906">
    <property type="entry name" value="MetI-like_sf"/>
</dbReference>
<dbReference type="InterPro" id="IPR000515">
    <property type="entry name" value="MetI-like"/>
</dbReference>
<dbReference type="GO" id="GO:0055085">
    <property type="term" value="P:transmembrane transport"/>
    <property type="evidence" value="ECO:0007669"/>
    <property type="project" value="InterPro"/>
</dbReference>
<dbReference type="GO" id="GO:0005886">
    <property type="term" value="C:plasma membrane"/>
    <property type="evidence" value="ECO:0007669"/>
    <property type="project" value="UniProtKB-SubCell"/>
</dbReference>
<keyword evidence="3 5" id="KW-1133">Transmembrane helix</keyword>
<reference evidence="7" key="1">
    <citation type="submission" date="2020-02" db="EMBL/GenBank/DDBJ databases">
        <authorList>
            <person name="Meier V. D."/>
        </authorList>
    </citation>
    <scope>NUCLEOTIDE SEQUENCE</scope>
    <source>
        <strain evidence="7">AVDCRST_MAG18</strain>
    </source>
</reference>
<dbReference type="SUPFAM" id="SSF161098">
    <property type="entry name" value="MetI-like"/>
    <property type="match status" value="1"/>
</dbReference>
<evidence type="ECO:0000256" key="2">
    <source>
        <dbReference type="ARBA" id="ARBA00022692"/>
    </source>
</evidence>
<feature type="domain" description="ABC transmembrane type-1" evidence="6">
    <location>
        <begin position="205"/>
        <end position="401"/>
    </location>
</feature>
<evidence type="ECO:0000256" key="4">
    <source>
        <dbReference type="ARBA" id="ARBA00023136"/>
    </source>
</evidence>
<evidence type="ECO:0000256" key="5">
    <source>
        <dbReference type="RuleBase" id="RU363032"/>
    </source>
</evidence>
<proteinExistence type="inferred from homology"/>
<sequence>MSSEITQNETAEIRPVAPASAGAAGGATAVLDRPIKPPGAAEPDTTVYVASQWKLMWWKFRKHKLAMIGGVVVILLYLIAIFAEFLAPTDPTLVRGGYNTSVPYTYAQPQRIRFLDRGEGGTSFRPHVYDYTVAIDRTSLRRTFVQDDTKKIYLRLFAQGTPYKLLGFIPTTRHLIGTVERGRPLYLFGSDRNGADVLSRLISGTRISMSIGLIGVLISLVLGITLGGISGYYGGRVDTLIQRFIEFLVSIPRIPLFLGLAAALPQNWSPLRVYFFTILILSIIGWTGLARVVRGRFLSLREEDFVLSARLDGSSEMRVILRHMVPSFASHIIASLTLAIPATILAETALSFLGLGLRSPINSWGVLLQEAQNVRTVATAPWLLLPGLAVVAAVLSLNFLGDGLRDAADPYR</sequence>
<evidence type="ECO:0000256" key="3">
    <source>
        <dbReference type="ARBA" id="ARBA00022989"/>
    </source>
</evidence>
<feature type="transmembrane region" description="Helical" evidence="5">
    <location>
        <begin position="271"/>
        <end position="293"/>
    </location>
</feature>
<dbReference type="AlphaFoldDB" id="A0A6J4VF75"/>
<comment type="similarity">
    <text evidence="5">Belongs to the binding-protein-dependent transport system permease family.</text>
</comment>
<dbReference type="PANTHER" id="PTHR43839">
    <property type="entry name" value="OPPC IN A BINDING PROTEIN-DEPENDENT TRANSPORT SYSTEM"/>
    <property type="match status" value="1"/>
</dbReference>
<evidence type="ECO:0000256" key="1">
    <source>
        <dbReference type="ARBA" id="ARBA00004651"/>
    </source>
</evidence>
<feature type="transmembrane region" description="Helical" evidence="5">
    <location>
        <begin position="65"/>
        <end position="87"/>
    </location>
</feature>
<dbReference type="PANTHER" id="PTHR43839:SF3">
    <property type="entry name" value="OLIGOPEPTIDE ABC TRANSPORTER, PERMEASE PROTEIN"/>
    <property type="match status" value="1"/>
</dbReference>
<feature type="transmembrane region" description="Helical" evidence="5">
    <location>
        <begin position="377"/>
        <end position="400"/>
    </location>
</feature>
<keyword evidence="5" id="KW-0813">Transport</keyword>
<dbReference type="Gene3D" id="1.10.3720.10">
    <property type="entry name" value="MetI-like"/>
    <property type="match status" value="1"/>
</dbReference>
<evidence type="ECO:0000259" key="6">
    <source>
        <dbReference type="PROSITE" id="PS50928"/>
    </source>
</evidence>
<protein>
    <submittedName>
        <fullName evidence="7">ABC transporter, permease protein 2 (Cluster 5, nickel/peptides/opines)</fullName>
    </submittedName>
</protein>
<keyword evidence="4 5" id="KW-0472">Membrane</keyword>
<feature type="transmembrane region" description="Helical" evidence="5">
    <location>
        <begin position="244"/>
        <end position="265"/>
    </location>
</feature>
<dbReference type="CDD" id="cd06261">
    <property type="entry name" value="TM_PBP2"/>
    <property type="match status" value="1"/>
</dbReference>
<gene>
    <name evidence="7" type="ORF">AVDCRST_MAG18-2498</name>
</gene>
<comment type="subcellular location">
    <subcellularLocation>
        <location evidence="1 5">Cell membrane</location>
        <topology evidence="1 5">Multi-pass membrane protein</topology>
    </subcellularLocation>
</comment>